<sequence length="48" mass="5308">MDGLTIKPTSSPVFPISADSDQFDNMDGLTIKPDRLPLRIPVQLIRPT</sequence>
<evidence type="ECO:0000313" key="2">
    <source>
        <dbReference type="Proteomes" id="UP000265520"/>
    </source>
</evidence>
<evidence type="ECO:0000313" key="1">
    <source>
        <dbReference type="EMBL" id="MCI01859.1"/>
    </source>
</evidence>
<comment type="caution">
    <text evidence="1">The sequence shown here is derived from an EMBL/GenBank/DDBJ whole genome shotgun (WGS) entry which is preliminary data.</text>
</comment>
<dbReference type="AlphaFoldDB" id="A0A392NRS7"/>
<dbReference type="EMBL" id="LXQA010047363">
    <property type="protein sequence ID" value="MCI01859.1"/>
    <property type="molecule type" value="Genomic_DNA"/>
</dbReference>
<keyword evidence="2" id="KW-1185">Reference proteome</keyword>
<dbReference type="Proteomes" id="UP000265520">
    <property type="component" value="Unassembled WGS sequence"/>
</dbReference>
<reference evidence="1 2" key="1">
    <citation type="journal article" date="2018" name="Front. Plant Sci.">
        <title>Red Clover (Trifolium pratense) and Zigzag Clover (T. medium) - A Picture of Genomic Similarities and Differences.</title>
        <authorList>
            <person name="Dluhosova J."/>
            <person name="Istvanek J."/>
            <person name="Nedelnik J."/>
            <person name="Repkova J."/>
        </authorList>
    </citation>
    <scope>NUCLEOTIDE SEQUENCE [LARGE SCALE GENOMIC DNA]</scope>
    <source>
        <strain evidence="2">cv. 10/8</strain>
        <tissue evidence="1">Leaf</tissue>
    </source>
</reference>
<organism evidence="1 2">
    <name type="scientific">Trifolium medium</name>
    <dbReference type="NCBI Taxonomy" id="97028"/>
    <lineage>
        <taxon>Eukaryota</taxon>
        <taxon>Viridiplantae</taxon>
        <taxon>Streptophyta</taxon>
        <taxon>Embryophyta</taxon>
        <taxon>Tracheophyta</taxon>
        <taxon>Spermatophyta</taxon>
        <taxon>Magnoliopsida</taxon>
        <taxon>eudicotyledons</taxon>
        <taxon>Gunneridae</taxon>
        <taxon>Pentapetalae</taxon>
        <taxon>rosids</taxon>
        <taxon>fabids</taxon>
        <taxon>Fabales</taxon>
        <taxon>Fabaceae</taxon>
        <taxon>Papilionoideae</taxon>
        <taxon>50 kb inversion clade</taxon>
        <taxon>NPAAA clade</taxon>
        <taxon>Hologalegina</taxon>
        <taxon>IRL clade</taxon>
        <taxon>Trifolieae</taxon>
        <taxon>Trifolium</taxon>
    </lineage>
</organism>
<name>A0A392NRS7_9FABA</name>
<feature type="non-terminal residue" evidence="1">
    <location>
        <position position="48"/>
    </location>
</feature>
<proteinExistence type="predicted"/>
<accession>A0A392NRS7</accession>
<protein>
    <submittedName>
        <fullName evidence="1">Uncharacterized protein</fullName>
    </submittedName>
</protein>